<name>A0A972JZQ7_9BACL</name>
<sequence length="133" mass="14836">MTAACGGGTGRQFGAAPCRPFPHRIVQIGSPKCPIPEWMRESVLYAGALNAKGKPSDLVTRLGSWSGWHRNERGNTTWSWKQFAPSTIVHLPVLGGHPDYFRESSPYLNKEGIPNMETTVQAIWEWFQSTLHT</sequence>
<reference evidence="1" key="1">
    <citation type="submission" date="2019-10" db="EMBL/GenBank/DDBJ databases">
        <title>Description of Paenibacillus glebae sp. nov.</title>
        <authorList>
            <person name="Carlier A."/>
            <person name="Qi S."/>
        </authorList>
    </citation>
    <scope>NUCLEOTIDE SEQUENCE</scope>
    <source>
        <strain evidence="1">LMG 31456</strain>
    </source>
</reference>
<dbReference type="EMBL" id="WHOD01000027">
    <property type="protein sequence ID" value="NOU93010.1"/>
    <property type="molecule type" value="Genomic_DNA"/>
</dbReference>
<comment type="caution">
    <text evidence="1">The sequence shown here is derived from an EMBL/GenBank/DDBJ whole genome shotgun (WGS) entry which is preliminary data.</text>
</comment>
<protein>
    <recommendedName>
        <fullName evidence="3">Alpha/beta hydrolase</fullName>
    </recommendedName>
</protein>
<proteinExistence type="predicted"/>
<dbReference type="AlphaFoldDB" id="A0A972JZQ7"/>
<evidence type="ECO:0008006" key="3">
    <source>
        <dbReference type="Google" id="ProtNLM"/>
    </source>
</evidence>
<evidence type="ECO:0000313" key="1">
    <source>
        <dbReference type="EMBL" id="NOU93010.1"/>
    </source>
</evidence>
<gene>
    <name evidence="1" type="ORF">GC093_07155</name>
</gene>
<accession>A0A972JZQ7</accession>
<keyword evidence="2" id="KW-1185">Reference proteome</keyword>
<dbReference type="RefSeq" id="WP_171651205.1">
    <property type="nucleotide sequence ID" value="NZ_WHOD01000027.1"/>
</dbReference>
<evidence type="ECO:0000313" key="2">
    <source>
        <dbReference type="Proteomes" id="UP000641588"/>
    </source>
</evidence>
<dbReference type="Proteomes" id="UP000641588">
    <property type="component" value="Unassembled WGS sequence"/>
</dbReference>
<organism evidence="1 2">
    <name type="scientific">Paenibacillus foliorum</name>
    <dbReference type="NCBI Taxonomy" id="2654974"/>
    <lineage>
        <taxon>Bacteria</taxon>
        <taxon>Bacillati</taxon>
        <taxon>Bacillota</taxon>
        <taxon>Bacilli</taxon>
        <taxon>Bacillales</taxon>
        <taxon>Paenibacillaceae</taxon>
        <taxon>Paenibacillus</taxon>
    </lineage>
</organism>